<reference evidence="12" key="1">
    <citation type="submission" date="2022-11" db="EMBL/GenBank/DDBJ databases">
        <authorList>
            <person name="Petersen C."/>
        </authorList>
    </citation>
    <scope>NUCLEOTIDE SEQUENCE</scope>
    <source>
        <strain evidence="12">IBT 19713</strain>
    </source>
</reference>
<dbReference type="InterPro" id="IPR034003">
    <property type="entry name" value="ABCG_PDR_2"/>
</dbReference>
<feature type="compositionally biased region" description="Basic and acidic residues" evidence="9">
    <location>
        <begin position="91"/>
        <end position="107"/>
    </location>
</feature>
<reference evidence="12" key="2">
    <citation type="journal article" date="2023" name="IMA Fungus">
        <title>Comparative genomic study of the Penicillium genus elucidates a diverse pangenome and 15 lateral gene transfer events.</title>
        <authorList>
            <person name="Petersen C."/>
            <person name="Sorensen T."/>
            <person name="Nielsen M.R."/>
            <person name="Sondergaard T.E."/>
            <person name="Sorensen J.L."/>
            <person name="Fitzpatrick D.A."/>
            <person name="Frisvad J.C."/>
            <person name="Nielsen K.L."/>
        </authorList>
    </citation>
    <scope>NUCLEOTIDE SEQUENCE</scope>
    <source>
        <strain evidence="12">IBT 19713</strain>
    </source>
</reference>
<feature type="transmembrane region" description="Helical" evidence="10">
    <location>
        <begin position="570"/>
        <end position="596"/>
    </location>
</feature>
<comment type="caution">
    <text evidence="12">The sequence shown here is derived from an EMBL/GenBank/DDBJ whole genome shotgun (WGS) entry which is preliminary data.</text>
</comment>
<dbReference type="RefSeq" id="XP_058328114.1">
    <property type="nucleotide sequence ID" value="XM_058477769.1"/>
</dbReference>
<accession>A0A9W9NQ55</accession>
<dbReference type="GO" id="GO:0005524">
    <property type="term" value="F:ATP binding"/>
    <property type="evidence" value="ECO:0007669"/>
    <property type="project" value="UniProtKB-KW"/>
</dbReference>
<dbReference type="PROSITE" id="PS00211">
    <property type="entry name" value="ABC_TRANSPORTER_1"/>
    <property type="match status" value="1"/>
</dbReference>
<keyword evidence="13" id="KW-1185">Reference proteome</keyword>
<dbReference type="Gene3D" id="3.40.50.300">
    <property type="entry name" value="P-loop containing nucleotide triphosphate hydrolases"/>
    <property type="match status" value="2"/>
</dbReference>
<gene>
    <name evidence="12" type="ORF">N7468_008473</name>
</gene>
<evidence type="ECO:0000256" key="4">
    <source>
        <dbReference type="ARBA" id="ARBA00022692"/>
    </source>
</evidence>
<dbReference type="InterPro" id="IPR003593">
    <property type="entry name" value="AAA+_ATPase"/>
</dbReference>
<evidence type="ECO:0000313" key="13">
    <source>
        <dbReference type="Proteomes" id="UP001150941"/>
    </source>
</evidence>
<dbReference type="GeneID" id="83205072"/>
<feature type="transmembrane region" description="Helical" evidence="10">
    <location>
        <begin position="1270"/>
        <end position="1290"/>
    </location>
</feature>
<feature type="transmembrane region" description="Helical" evidence="10">
    <location>
        <begin position="1230"/>
        <end position="1258"/>
    </location>
</feature>
<comment type="subcellular location">
    <subcellularLocation>
        <location evidence="1">Membrane</location>
        <topology evidence="1">Multi-pass membrane protein</topology>
    </subcellularLocation>
</comment>
<name>A0A9W9NQ55_9EURO</name>
<feature type="transmembrane region" description="Helical" evidence="10">
    <location>
        <begin position="1188"/>
        <end position="1210"/>
    </location>
</feature>
<dbReference type="Proteomes" id="UP001150941">
    <property type="component" value="Unassembled WGS sequence"/>
</dbReference>
<dbReference type="InterPro" id="IPR010929">
    <property type="entry name" value="PDR_CDR_ABC"/>
</dbReference>
<evidence type="ECO:0000256" key="10">
    <source>
        <dbReference type="SAM" id="Phobius"/>
    </source>
</evidence>
<feature type="transmembrane region" description="Helical" evidence="10">
    <location>
        <begin position="1156"/>
        <end position="1176"/>
    </location>
</feature>
<dbReference type="Pfam" id="PF01061">
    <property type="entry name" value="ABC2_membrane"/>
    <property type="match status" value="2"/>
</dbReference>
<dbReference type="InterPro" id="IPR003439">
    <property type="entry name" value="ABC_transporter-like_ATP-bd"/>
</dbReference>
<keyword evidence="5" id="KW-0547">Nucleotide-binding</keyword>
<evidence type="ECO:0000256" key="5">
    <source>
        <dbReference type="ARBA" id="ARBA00022741"/>
    </source>
</evidence>
<evidence type="ECO:0000256" key="7">
    <source>
        <dbReference type="ARBA" id="ARBA00022989"/>
    </source>
</evidence>
<dbReference type="GO" id="GO:0140359">
    <property type="term" value="F:ABC-type transporter activity"/>
    <property type="evidence" value="ECO:0007669"/>
    <property type="project" value="InterPro"/>
</dbReference>
<feature type="region of interest" description="Disordered" evidence="9">
    <location>
        <begin position="34"/>
        <end position="58"/>
    </location>
</feature>
<dbReference type="InterPro" id="IPR017871">
    <property type="entry name" value="ABC_transporter-like_CS"/>
</dbReference>
<feature type="transmembrane region" description="Helical" evidence="10">
    <location>
        <begin position="602"/>
        <end position="623"/>
    </location>
</feature>
<dbReference type="SUPFAM" id="SSF52540">
    <property type="entry name" value="P-loop containing nucleoside triphosphate hydrolases"/>
    <property type="match status" value="2"/>
</dbReference>
<feature type="transmembrane region" description="Helical" evidence="10">
    <location>
        <begin position="1297"/>
        <end position="1317"/>
    </location>
</feature>
<protein>
    <recommendedName>
        <fullName evidence="11">ABC transporter domain-containing protein</fullName>
    </recommendedName>
</protein>
<dbReference type="OrthoDB" id="245989at2759"/>
<dbReference type="Pfam" id="PF00005">
    <property type="entry name" value="ABC_tran"/>
    <property type="match status" value="2"/>
</dbReference>
<proteinExistence type="inferred from homology"/>
<feature type="transmembrane region" description="Helical" evidence="10">
    <location>
        <begin position="1424"/>
        <end position="1442"/>
    </location>
</feature>
<dbReference type="FunFam" id="3.40.50.300:FF:000054">
    <property type="entry name" value="ABC multidrug transporter atrF"/>
    <property type="match status" value="1"/>
</dbReference>
<feature type="region of interest" description="Disordered" evidence="9">
    <location>
        <begin position="80"/>
        <end position="107"/>
    </location>
</feature>
<dbReference type="InterPro" id="IPR034001">
    <property type="entry name" value="ABCG_PDR_1"/>
</dbReference>
<dbReference type="EMBL" id="JAPQKS010000006">
    <property type="protein sequence ID" value="KAJ5223931.1"/>
    <property type="molecule type" value="Genomic_DNA"/>
</dbReference>
<dbReference type="SMART" id="SM00382">
    <property type="entry name" value="AAA"/>
    <property type="match status" value="2"/>
</dbReference>
<keyword evidence="7 10" id="KW-1133">Transmembrane helix</keyword>
<feature type="transmembrane region" description="Helical" evidence="10">
    <location>
        <begin position="528"/>
        <end position="549"/>
    </location>
</feature>
<comment type="similarity">
    <text evidence="2">Belongs to the ABC transporter superfamily. ABCG family. PDR (TC 3.A.1.205) subfamily.</text>
</comment>
<evidence type="ECO:0000313" key="12">
    <source>
        <dbReference type="EMBL" id="KAJ5223931.1"/>
    </source>
</evidence>
<feature type="transmembrane region" description="Helical" evidence="10">
    <location>
        <begin position="738"/>
        <end position="759"/>
    </location>
</feature>
<evidence type="ECO:0000256" key="3">
    <source>
        <dbReference type="ARBA" id="ARBA00022448"/>
    </source>
</evidence>
<dbReference type="Pfam" id="PF14510">
    <property type="entry name" value="ABC_trans_N"/>
    <property type="match status" value="1"/>
</dbReference>
<evidence type="ECO:0000256" key="9">
    <source>
        <dbReference type="SAM" id="MobiDB-lite"/>
    </source>
</evidence>
<keyword evidence="6" id="KW-0067">ATP-binding</keyword>
<dbReference type="InterPro" id="IPR029481">
    <property type="entry name" value="ABC_trans_N"/>
</dbReference>
<dbReference type="CDD" id="cd03232">
    <property type="entry name" value="ABCG_PDR_domain2"/>
    <property type="match status" value="1"/>
</dbReference>
<feature type="domain" description="ABC transporter" evidence="11">
    <location>
        <begin position="819"/>
        <end position="1061"/>
    </location>
</feature>
<dbReference type="Pfam" id="PF06422">
    <property type="entry name" value="PDR_CDR"/>
    <property type="match status" value="1"/>
</dbReference>
<evidence type="ECO:0000256" key="2">
    <source>
        <dbReference type="ARBA" id="ARBA00006012"/>
    </source>
</evidence>
<dbReference type="InterPro" id="IPR013525">
    <property type="entry name" value="ABC2_TM"/>
</dbReference>
<evidence type="ECO:0000259" key="11">
    <source>
        <dbReference type="PROSITE" id="PS50893"/>
    </source>
</evidence>
<evidence type="ECO:0000256" key="6">
    <source>
        <dbReference type="ARBA" id="ARBA00022840"/>
    </source>
</evidence>
<evidence type="ECO:0000256" key="8">
    <source>
        <dbReference type="ARBA" id="ARBA00023136"/>
    </source>
</evidence>
<feature type="transmembrane region" description="Helical" evidence="10">
    <location>
        <begin position="635"/>
        <end position="653"/>
    </location>
</feature>
<dbReference type="InterPro" id="IPR027417">
    <property type="entry name" value="P-loop_NTPase"/>
</dbReference>
<feature type="domain" description="ABC transporter" evidence="11">
    <location>
        <begin position="144"/>
        <end position="397"/>
    </location>
</feature>
<keyword evidence="4 10" id="KW-0812">Transmembrane</keyword>
<keyword evidence="3" id="KW-0813">Transport</keyword>
<sequence length="1456" mass="162485">MRIRISIVQVFGTSFQREATEVWNFIMARDSAEKTQTSQLKQPQADIANPSPAINESGTYSEAHLKQPDQDKETQICEKPTDALLSNSSIDRNELSKEKKHTLDSHTGEGRQIGVLFENLSVHGSASSTSTQPTVVSALVSPIKRLAKLLGGRHSRQTSSQILYGLDGLLCPGELLLVLGRPGSGCSTFLKAVCGYLDGLSLDPASKIQYQSISLEILLKEYRGEVVYNAEEDYHFPHLTVGETLEFAASSRAPHTRAVNVSRGEYVKAAVQAVMDLYGLSHTKDTHVGNEYIRGVSGGERKRVSIAEMTLARAPIGAWDNSTRGLDANSALDFAQALRLSADVSKTCHAAAVYQASDAIYNTFDNVILLYEGHQIYFGPCRNAVPYFEEMGWKRHPRQVSADFLTAITNPSEREPRKGMESSVPRTPEEFEARWKQSPDLSLGGQQERWLSDAKHSQQANHIRYSSPYLISVPMQLRLCLVRAYRRNLNDLAGIISTAIVQIVLAVLIGSLFYNIPNDSSGLSQRASVIFLAVLTNNLISLLEINVLYSQRAIVEKHANYAFVRPFTEAFASVIIDLPVKLLRCLLASIVIYFMANLRREAGHFFIYILFQLTSVVTMSGLFRCLATMTKTLGQAMALGGIIIICIAVYTGYTVPQPDMRPWLGWIRWINPIFYAFEGVISNEFHGLKAICVNFVPDYPHVLGSSFTCSVVGSTAGQLYVSGDVFIEKNYQYSHSHLWRNFGIIVAFLVFFHAAYLILTELVPGTASSGNTLCFLSRNSPDNPGADDLESRKQSGALREVQSSRSHLCLSVPQQRRVFSWKGLSYDIPVKGGTKRLLDDVNGWAKPGTLTALMGLSGAGKTTLLDVLAQRMTVGVVTGEMLVDGNNLNASFRRNTGYVEQHDLHLESSTIREALRFSAALRQPRSTPIDEKYEFVEDVIHLLGMGDFSDAIIGIPGHGLNIEQRKLLTIGVELAAKPELLTFLDEPTSGLDSQSSWAICAFMRKLADHGQAVLATIHQPGAVMFEQFDRLLLLAQGGRPVYFGDIGSHSRTLLDYLESNGARPCGPTENPAEYMLDVVNQGPQENSQALDWVDIWKKSAQNQAVIDELDRMASTPSQTPTTDTPKELEFAMPVGSQIHHVLKRDFQQYYRQPEYIMAKLSLGIVSGLFIGFSFWMSDESNQGFQNTMFSLFLLCTIFSTMVNQILPKFIGRRALYELRERPSRTYSWQVFIFSQILVELPWQALLGICTWASFYFSVYGGNQDSERQCLVFLFVLQFFLFASSFAHLIAAAIPNPILGSMLALFMFVLSLLSNGVMQAPSNLPPFWSYMHRVSPLTYYVGGISATALHGRPIHCTDREVVSFDAPAGQTCGEYLREYLEFAPGRLLNWNSTSECQYCPLRSADQYLASRDIFWDLRWRDYGLLWAYFAFNILAAISLYYLFRVLPYSRKNKVKKT</sequence>
<dbReference type="PROSITE" id="PS50893">
    <property type="entry name" value="ABC_TRANSPORTER_2"/>
    <property type="match status" value="2"/>
</dbReference>
<keyword evidence="8 10" id="KW-0472">Membrane</keyword>
<dbReference type="GO" id="GO:0016887">
    <property type="term" value="F:ATP hydrolysis activity"/>
    <property type="evidence" value="ECO:0007669"/>
    <property type="project" value="InterPro"/>
</dbReference>
<dbReference type="CDD" id="cd03233">
    <property type="entry name" value="ABCG_PDR_domain1"/>
    <property type="match status" value="1"/>
</dbReference>
<organism evidence="12 13">
    <name type="scientific">Penicillium chermesinum</name>
    <dbReference type="NCBI Taxonomy" id="63820"/>
    <lineage>
        <taxon>Eukaryota</taxon>
        <taxon>Fungi</taxon>
        <taxon>Dikarya</taxon>
        <taxon>Ascomycota</taxon>
        <taxon>Pezizomycotina</taxon>
        <taxon>Eurotiomycetes</taxon>
        <taxon>Eurotiomycetidae</taxon>
        <taxon>Eurotiales</taxon>
        <taxon>Aspergillaceae</taxon>
        <taxon>Penicillium</taxon>
    </lineage>
</organism>
<evidence type="ECO:0000256" key="1">
    <source>
        <dbReference type="ARBA" id="ARBA00004141"/>
    </source>
</evidence>
<feature type="transmembrane region" description="Helical" evidence="10">
    <location>
        <begin position="492"/>
        <end position="516"/>
    </location>
</feature>
<dbReference type="GO" id="GO:0016020">
    <property type="term" value="C:membrane"/>
    <property type="evidence" value="ECO:0007669"/>
    <property type="project" value="UniProtKB-SubCell"/>
</dbReference>
<dbReference type="PANTHER" id="PTHR19241">
    <property type="entry name" value="ATP-BINDING CASSETTE TRANSPORTER"/>
    <property type="match status" value="1"/>
</dbReference>